<keyword evidence="2 4" id="KW-0378">Hydrolase</keyword>
<keyword evidence="10" id="KW-1185">Reference proteome</keyword>
<accession>A0A4P6KGJ8</accession>
<keyword evidence="7" id="KW-0732">Signal</keyword>
<dbReference type="Proteomes" id="UP000289260">
    <property type="component" value="Chromosome"/>
</dbReference>
<keyword evidence="6" id="KW-1133">Transmembrane helix</keyword>
<feature type="active site" description="Charge relay system" evidence="4">
    <location>
        <position position="317"/>
    </location>
</feature>
<evidence type="ECO:0000256" key="1">
    <source>
        <dbReference type="ARBA" id="ARBA00022670"/>
    </source>
</evidence>
<dbReference type="InterPro" id="IPR015500">
    <property type="entry name" value="Peptidase_S8_subtilisin-rel"/>
</dbReference>
<dbReference type="InterPro" id="IPR000209">
    <property type="entry name" value="Peptidase_S8/S53_dom"/>
</dbReference>
<feature type="transmembrane region" description="Helical" evidence="6">
    <location>
        <begin position="451"/>
        <end position="474"/>
    </location>
</feature>
<comment type="similarity">
    <text evidence="4">Belongs to the peptidase S8 family.</text>
</comment>
<gene>
    <name evidence="9" type="ORF">EVS81_11530</name>
</gene>
<dbReference type="AlphaFoldDB" id="A0A4P6KGJ8"/>
<dbReference type="InterPro" id="IPR023828">
    <property type="entry name" value="Peptidase_S8_Ser-AS"/>
</dbReference>
<dbReference type="Gene3D" id="3.40.50.200">
    <property type="entry name" value="Peptidase S8/S53 domain"/>
    <property type="match status" value="1"/>
</dbReference>
<evidence type="ECO:0000256" key="2">
    <source>
        <dbReference type="ARBA" id="ARBA00022801"/>
    </source>
</evidence>
<evidence type="ECO:0000256" key="7">
    <source>
        <dbReference type="SAM" id="SignalP"/>
    </source>
</evidence>
<dbReference type="RefSeq" id="WP_130110517.1">
    <property type="nucleotide sequence ID" value="NZ_CP035806.1"/>
</dbReference>
<feature type="active site" description="Charge relay system" evidence="4">
    <location>
        <position position="109"/>
    </location>
</feature>
<evidence type="ECO:0000256" key="6">
    <source>
        <dbReference type="SAM" id="Phobius"/>
    </source>
</evidence>
<dbReference type="GO" id="GO:0004252">
    <property type="term" value="F:serine-type endopeptidase activity"/>
    <property type="evidence" value="ECO:0007669"/>
    <property type="project" value="UniProtKB-UniRule"/>
</dbReference>
<evidence type="ECO:0000256" key="5">
    <source>
        <dbReference type="SAM" id="MobiDB-lite"/>
    </source>
</evidence>
<feature type="domain" description="Peptidase S8/S53" evidence="8">
    <location>
        <begin position="58"/>
        <end position="368"/>
    </location>
</feature>
<feature type="signal peptide" evidence="7">
    <location>
        <begin position="1"/>
        <end position="29"/>
    </location>
</feature>
<dbReference type="OrthoDB" id="3644449at2"/>
<keyword evidence="6" id="KW-0472">Membrane</keyword>
<dbReference type="KEGG" id="ltr:EVS81_11530"/>
<dbReference type="SUPFAM" id="SSF52743">
    <property type="entry name" value="Subtilisin-like"/>
    <property type="match status" value="1"/>
</dbReference>
<dbReference type="PRINTS" id="PR00723">
    <property type="entry name" value="SUBTILISIN"/>
</dbReference>
<dbReference type="GO" id="GO:0005886">
    <property type="term" value="C:plasma membrane"/>
    <property type="evidence" value="ECO:0007669"/>
    <property type="project" value="TreeGrafter"/>
</dbReference>
<evidence type="ECO:0000256" key="3">
    <source>
        <dbReference type="ARBA" id="ARBA00022825"/>
    </source>
</evidence>
<organism evidence="9 10">
    <name type="scientific">Leucobacter triazinivorans</name>
    <dbReference type="NCBI Taxonomy" id="1784719"/>
    <lineage>
        <taxon>Bacteria</taxon>
        <taxon>Bacillati</taxon>
        <taxon>Actinomycetota</taxon>
        <taxon>Actinomycetes</taxon>
        <taxon>Micrococcales</taxon>
        <taxon>Microbacteriaceae</taxon>
        <taxon>Leucobacter</taxon>
    </lineage>
</organism>
<evidence type="ECO:0000313" key="9">
    <source>
        <dbReference type="EMBL" id="QBE49390.1"/>
    </source>
</evidence>
<reference evidence="9 10" key="1">
    <citation type="submission" date="2019-02" db="EMBL/GenBank/DDBJ databases">
        <authorList>
            <person name="Sun L."/>
            <person name="Pan D."/>
            <person name="Wu X."/>
        </authorList>
    </citation>
    <scope>NUCLEOTIDE SEQUENCE [LARGE SCALE GENOMIC DNA]</scope>
    <source>
        <strain evidence="9 10">JW-1</strain>
    </source>
</reference>
<evidence type="ECO:0000259" key="8">
    <source>
        <dbReference type="Pfam" id="PF00082"/>
    </source>
</evidence>
<evidence type="ECO:0000256" key="4">
    <source>
        <dbReference type="PROSITE-ProRule" id="PRU01240"/>
    </source>
</evidence>
<dbReference type="PANTHER" id="PTHR42884:SF14">
    <property type="entry name" value="NEUROENDOCRINE CONVERTASE 1"/>
    <property type="match status" value="1"/>
</dbReference>
<dbReference type="PROSITE" id="PS51892">
    <property type="entry name" value="SUBTILASE"/>
    <property type="match status" value="1"/>
</dbReference>
<dbReference type="GO" id="GO:0016485">
    <property type="term" value="P:protein processing"/>
    <property type="evidence" value="ECO:0007669"/>
    <property type="project" value="TreeGrafter"/>
</dbReference>
<evidence type="ECO:0000313" key="10">
    <source>
        <dbReference type="Proteomes" id="UP000289260"/>
    </source>
</evidence>
<proteinExistence type="inferred from homology"/>
<protein>
    <recommendedName>
        <fullName evidence="8">Peptidase S8/S53 domain-containing protein</fullName>
    </recommendedName>
</protein>
<dbReference type="InterPro" id="IPR036852">
    <property type="entry name" value="Peptidase_S8/S53_dom_sf"/>
</dbReference>
<dbReference type="PANTHER" id="PTHR42884">
    <property type="entry name" value="PROPROTEIN CONVERTASE SUBTILISIN/KEXIN-RELATED"/>
    <property type="match status" value="1"/>
</dbReference>
<feature type="chain" id="PRO_5020315649" description="Peptidase S8/S53 domain-containing protein" evidence="7">
    <location>
        <begin position="30"/>
        <end position="489"/>
    </location>
</feature>
<name>A0A4P6KGJ8_9MICO</name>
<keyword evidence="6" id="KW-0812">Transmembrane</keyword>
<dbReference type="EMBL" id="CP035806">
    <property type="protein sequence ID" value="QBE49390.1"/>
    <property type="molecule type" value="Genomic_DNA"/>
</dbReference>
<keyword evidence="1 4" id="KW-0645">Protease</keyword>
<feature type="region of interest" description="Disordered" evidence="5">
    <location>
        <begin position="421"/>
        <end position="444"/>
    </location>
</feature>
<keyword evidence="3 4" id="KW-0720">Serine protease</keyword>
<feature type="active site" description="Charge relay system" evidence="4">
    <location>
        <position position="67"/>
    </location>
</feature>
<dbReference type="PROSITE" id="PS00138">
    <property type="entry name" value="SUBTILASE_SER"/>
    <property type="match status" value="1"/>
</dbReference>
<sequence length="489" mass="50435">MVERRPRALLGAGAVALGLVLGTALPAHAVLDADQRETGLWYAERLKFDDIRAQGLTGEGLTIAVVDDAINLDAPELAGADIEVRGQFCKNRETGDALPATTDDPQRAHGTDVVAMLVGNGTAGDGGLGSRGIVPGAKILFYAADGTPAADGEWECEAYNPVTEEYERDREPADGSAGYDEADAPVSYPPALAVRQAVEDGVDIVSVSSVSSVWNGMSWYPVGIQAMRAGVPLVAGTLNPDAGADDVLELMPGVMNGTVGVGGVDNDGNVIRGVDQGSGQEQETRGLRNLAFAGPAYQMLVPSGEGAWQPGYGSGTSLATPLVAGTIALGMERYPEATAFQVLQSMVRTTGNGEVTDPQWVDEQYGYGIVNPTAMLALDPTQFPDENPLFVMSGDDPRCGAGATSEATTSLESCLWSAGPSAADVWPQGGETESGAEAPSGREEPGAAPGLWILGGALLLGVLAAAIAVPVVIARSRRSRPAPHPGETN</sequence>
<dbReference type="Pfam" id="PF00082">
    <property type="entry name" value="Peptidase_S8"/>
    <property type="match status" value="1"/>
</dbReference>